<dbReference type="Gene3D" id="3.20.80.10">
    <property type="entry name" value="Regulatory factor, effector binding domain"/>
    <property type="match status" value="1"/>
</dbReference>
<dbReference type="InterPro" id="IPR006917">
    <property type="entry name" value="SOUL_heme-bd"/>
</dbReference>
<comment type="caution">
    <text evidence="3">The sequence shown here is derived from an EMBL/GenBank/DDBJ whole genome shotgun (WGS) entry which is preliminary data.</text>
</comment>
<comment type="similarity">
    <text evidence="1">Belongs to the HEBP family.</text>
</comment>
<proteinExistence type="inferred from homology"/>
<feature type="chain" id="PRO_5042258254" evidence="2">
    <location>
        <begin position="20"/>
        <end position="253"/>
    </location>
</feature>
<dbReference type="Proteomes" id="UP001205105">
    <property type="component" value="Unassembled WGS sequence"/>
</dbReference>
<keyword evidence="4" id="KW-1185">Reference proteome</keyword>
<evidence type="ECO:0000256" key="1">
    <source>
        <dbReference type="ARBA" id="ARBA00009817"/>
    </source>
</evidence>
<dbReference type="Pfam" id="PF04832">
    <property type="entry name" value="SOUL"/>
    <property type="match status" value="1"/>
</dbReference>
<sequence>MGLHNWAAWNATAAAATSALLADGAGDSPEEFEALLAKAAGPALDSLHKVVCIAYYLPDKRVENREGCGWSCWGLRPVQREMCCPGGLQPSYIACGAVPCSVPWSSHPRGHIGAAFSLKSNFPPVYRTVYRYQAVSPASTDLDRRPPRPRKDSRVRLFRTRAWEAYVAGFSGFATPPRFVYESAKLAHTLIWHQEKFKWGTAILFEYDPPTKSTERWNEVLIPAESWHSLLLDGEELYAEEEEGPQTAQMAAH</sequence>
<evidence type="ECO:0000313" key="4">
    <source>
        <dbReference type="Proteomes" id="UP001205105"/>
    </source>
</evidence>
<gene>
    <name evidence="3" type="ORF">COHA_000837</name>
</gene>
<organism evidence="3 4">
    <name type="scientific">Chlorella ohadii</name>
    <dbReference type="NCBI Taxonomy" id="2649997"/>
    <lineage>
        <taxon>Eukaryota</taxon>
        <taxon>Viridiplantae</taxon>
        <taxon>Chlorophyta</taxon>
        <taxon>core chlorophytes</taxon>
        <taxon>Trebouxiophyceae</taxon>
        <taxon>Chlorellales</taxon>
        <taxon>Chlorellaceae</taxon>
        <taxon>Chlorella clade</taxon>
        <taxon>Chlorella</taxon>
    </lineage>
</organism>
<accession>A0AAD5E0I6</accession>
<evidence type="ECO:0000313" key="3">
    <source>
        <dbReference type="EMBL" id="KAI7845724.1"/>
    </source>
</evidence>
<dbReference type="EMBL" id="JADXDR010000014">
    <property type="protein sequence ID" value="KAI7845724.1"/>
    <property type="molecule type" value="Genomic_DNA"/>
</dbReference>
<feature type="signal peptide" evidence="2">
    <location>
        <begin position="1"/>
        <end position="19"/>
    </location>
</feature>
<keyword evidence="2" id="KW-0732">Signal</keyword>
<dbReference type="SUPFAM" id="SSF55136">
    <property type="entry name" value="Probable bacterial effector-binding domain"/>
    <property type="match status" value="1"/>
</dbReference>
<reference evidence="3" key="1">
    <citation type="submission" date="2020-11" db="EMBL/GenBank/DDBJ databases">
        <title>Chlorella ohadii genome sequencing and assembly.</title>
        <authorList>
            <person name="Murik O."/>
            <person name="Treves H."/>
            <person name="Kedem I."/>
            <person name="Shotland Y."/>
            <person name="Kaplan A."/>
        </authorList>
    </citation>
    <scope>NUCLEOTIDE SEQUENCE</scope>
    <source>
        <strain evidence="3">1</strain>
    </source>
</reference>
<dbReference type="AlphaFoldDB" id="A0AAD5E0I6"/>
<protein>
    <submittedName>
        <fullName evidence="3">Uncharacterized protein</fullName>
    </submittedName>
</protein>
<evidence type="ECO:0000256" key="2">
    <source>
        <dbReference type="SAM" id="SignalP"/>
    </source>
</evidence>
<dbReference type="InterPro" id="IPR011256">
    <property type="entry name" value="Reg_factor_effector_dom_sf"/>
</dbReference>
<name>A0AAD5E0I6_9CHLO</name>